<dbReference type="PROSITE" id="PS00198">
    <property type="entry name" value="4FE4S_FER_1"/>
    <property type="match status" value="2"/>
</dbReference>
<dbReference type="Pfam" id="PF13183">
    <property type="entry name" value="Fer4_8"/>
    <property type="match status" value="1"/>
</dbReference>
<dbReference type="GO" id="GO:0046872">
    <property type="term" value="F:metal ion binding"/>
    <property type="evidence" value="ECO:0007669"/>
    <property type="project" value="UniProtKB-KW"/>
</dbReference>
<keyword evidence="2" id="KW-0479">Metal-binding</keyword>
<name>Q3ADL0_CARHZ</name>
<dbReference type="GO" id="GO:0051539">
    <property type="term" value="F:4 iron, 4 sulfur cluster binding"/>
    <property type="evidence" value="ECO:0007669"/>
    <property type="project" value="UniProtKB-KW"/>
</dbReference>
<evidence type="ECO:0000256" key="2">
    <source>
        <dbReference type="ARBA" id="ARBA00022723"/>
    </source>
</evidence>
<evidence type="ECO:0000313" key="8">
    <source>
        <dbReference type="Proteomes" id="UP000002706"/>
    </source>
</evidence>
<sequence length="195" mass="22169">MNVLNYTKLRDEKFIEEVEKESGQHLRDCYQCGKCTAGCPVAYAMDYTPNQIMHLSKIGIGEEVLRSRTIWICASCNTCTTRCPKNIDIARVMDSLRIIARRKGYTANSRNVAAFNRIFLDMIRKYGKLYELGLILNFNLKTGQPFKDASLGPKMLALGKLTFFPSKVKNSGEIKKIFETIEKLEVQTAEPNNVK</sequence>
<gene>
    <name evidence="7" type="ordered locus">CHY_0927</name>
</gene>
<dbReference type="Gene3D" id="1.10.1060.10">
    <property type="entry name" value="Alpha-helical ferredoxin"/>
    <property type="match status" value="1"/>
</dbReference>
<dbReference type="InterPro" id="IPR017900">
    <property type="entry name" value="4Fe4S_Fe_S_CS"/>
</dbReference>
<dbReference type="InterPro" id="IPR017896">
    <property type="entry name" value="4Fe4S_Fe-S-bd"/>
</dbReference>
<evidence type="ECO:0000256" key="5">
    <source>
        <dbReference type="ARBA" id="ARBA00023014"/>
    </source>
</evidence>
<dbReference type="PANTHER" id="PTHR43255:SF1">
    <property type="entry name" value="IRON-SULFUR-BINDING OXIDOREDUCTASE FADF-RELATED"/>
    <property type="match status" value="1"/>
</dbReference>
<protein>
    <submittedName>
        <fullName evidence="7">Putative heterodisulfide reductase, C subunit</fullName>
    </submittedName>
</protein>
<dbReference type="STRING" id="246194.CHY_0927"/>
<dbReference type="HOGENOM" id="CLU_093432_1_0_9"/>
<dbReference type="InterPro" id="IPR051460">
    <property type="entry name" value="HdrC_iron-sulfur_subunit"/>
</dbReference>
<dbReference type="AlphaFoldDB" id="Q3ADL0"/>
<dbReference type="SUPFAM" id="SSF46548">
    <property type="entry name" value="alpha-helical ferredoxin"/>
    <property type="match status" value="1"/>
</dbReference>
<keyword evidence="8" id="KW-1185">Reference proteome</keyword>
<dbReference type="InterPro" id="IPR009051">
    <property type="entry name" value="Helical_ferredxn"/>
</dbReference>
<evidence type="ECO:0000313" key="7">
    <source>
        <dbReference type="EMBL" id="ABB13637.1"/>
    </source>
</evidence>
<dbReference type="eggNOG" id="COG1150">
    <property type="taxonomic scope" value="Bacteria"/>
</dbReference>
<dbReference type="EMBL" id="CP000141">
    <property type="protein sequence ID" value="ABB13637.1"/>
    <property type="molecule type" value="Genomic_DNA"/>
</dbReference>
<evidence type="ECO:0000256" key="4">
    <source>
        <dbReference type="ARBA" id="ARBA00023004"/>
    </source>
</evidence>
<dbReference type="GO" id="GO:0016491">
    <property type="term" value="F:oxidoreductase activity"/>
    <property type="evidence" value="ECO:0007669"/>
    <property type="project" value="UniProtKB-KW"/>
</dbReference>
<keyword evidence="1" id="KW-0004">4Fe-4S</keyword>
<organism evidence="7 8">
    <name type="scientific">Carboxydothermus hydrogenoformans (strain ATCC BAA-161 / DSM 6008 / Z-2901)</name>
    <dbReference type="NCBI Taxonomy" id="246194"/>
    <lineage>
        <taxon>Bacteria</taxon>
        <taxon>Bacillati</taxon>
        <taxon>Bacillota</taxon>
        <taxon>Clostridia</taxon>
        <taxon>Thermoanaerobacterales</taxon>
        <taxon>Thermoanaerobacteraceae</taxon>
        <taxon>Carboxydothermus</taxon>
    </lineage>
</organism>
<dbReference type="Proteomes" id="UP000002706">
    <property type="component" value="Chromosome"/>
</dbReference>
<proteinExistence type="predicted"/>
<dbReference type="PANTHER" id="PTHR43255">
    <property type="entry name" value="IRON-SULFUR-BINDING OXIDOREDUCTASE FADF-RELATED-RELATED"/>
    <property type="match status" value="1"/>
</dbReference>
<dbReference type="GO" id="GO:0005886">
    <property type="term" value="C:plasma membrane"/>
    <property type="evidence" value="ECO:0007669"/>
    <property type="project" value="TreeGrafter"/>
</dbReference>
<keyword evidence="3" id="KW-0560">Oxidoreductase</keyword>
<dbReference type="RefSeq" id="WP_011343850.1">
    <property type="nucleotide sequence ID" value="NC_007503.1"/>
</dbReference>
<dbReference type="OrthoDB" id="9794954at2"/>
<dbReference type="PROSITE" id="PS51379">
    <property type="entry name" value="4FE4S_FER_2"/>
    <property type="match status" value="1"/>
</dbReference>
<feature type="domain" description="4Fe-4S ferredoxin-type" evidence="6">
    <location>
        <begin position="20"/>
        <end position="50"/>
    </location>
</feature>
<evidence type="ECO:0000259" key="6">
    <source>
        <dbReference type="PROSITE" id="PS51379"/>
    </source>
</evidence>
<evidence type="ECO:0000256" key="1">
    <source>
        <dbReference type="ARBA" id="ARBA00022485"/>
    </source>
</evidence>
<dbReference type="KEGG" id="chy:CHY_0927"/>
<reference evidence="7 8" key="1">
    <citation type="journal article" date="2005" name="PLoS Genet.">
        <title>Life in hot carbon monoxide: the complete genome sequence of Carboxydothermus hydrogenoformans Z-2901.</title>
        <authorList>
            <person name="Wu M."/>
            <person name="Ren Q."/>
            <person name="Durkin A.S."/>
            <person name="Daugherty S.C."/>
            <person name="Brinkac L.M."/>
            <person name="Dodson R.J."/>
            <person name="Madupu R."/>
            <person name="Sullivan S.A."/>
            <person name="Kolonay J.F."/>
            <person name="Haft D.H."/>
            <person name="Nelson W.C."/>
            <person name="Tallon L.J."/>
            <person name="Jones K.M."/>
            <person name="Ulrich L.E."/>
            <person name="Gonzalez J.M."/>
            <person name="Zhulin I.B."/>
            <person name="Robb F.T."/>
            <person name="Eisen J.A."/>
        </authorList>
    </citation>
    <scope>NUCLEOTIDE SEQUENCE [LARGE SCALE GENOMIC DNA]</scope>
    <source>
        <strain evidence="8">ATCC BAA-161 / DSM 6008 / Z-2901</strain>
    </source>
</reference>
<keyword evidence="5" id="KW-0411">Iron-sulfur</keyword>
<keyword evidence="4" id="KW-0408">Iron</keyword>
<evidence type="ECO:0000256" key="3">
    <source>
        <dbReference type="ARBA" id="ARBA00023002"/>
    </source>
</evidence>
<dbReference type="InParanoid" id="Q3ADL0"/>
<accession>Q3ADL0</accession>